<sequence>MHEEIRAERPVQPDPGGRVTAGLRLDELLTEVQDRLTEIVRTRDRLRALLDAVMAVGSGLELDSTLRRIVLAATELVDAQYGALGVLGTGDDLSEFIYVGIDESTRASMGHLPEGKGLLGTLIEDPQVLRLKDLTAHPASVGFPANHPPMRSFLGAPVRVREEVFGNLYLTEKRGGAQFTADDEVVLQALAAAAGVAVENARLFEQARRRQRWLEATSEITTALLSGCSAEDALRLVAQRTLELSDADLALILLATEEHPDSYTITAAMGTGAEGLLGRLVAASSPIIVKTAGTATPVIIPDLSAVTEELLEQTARQQRLTSSLAVPLGHRGATAGLLLAVRHRDRASFLPDQVPVLASFANQASLALELAEKHRTQRQLDVFADRDRIARDLHDHVIQRLYSTGLTLQGTLHFATNDLVRGRLQDAVEQLDQTTREIRTSIFDLHTPASSAPSSLRRRVLDVVAEITGQVELSASVRLSGPLDGLVPLELHPEVDAVVREALSNTVRHAGATEVVIELTADRELTVRVTDNGLGLPAGVRQSGLANLRQRAEDRGGTMALAPAPGGGTALTWVVPLGQS</sequence>
<dbReference type="Pfam" id="PF13185">
    <property type="entry name" value="GAF_2"/>
    <property type="match status" value="1"/>
</dbReference>
<dbReference type="CDD" id="cd16917">
    <property type="entry name" value="HATPase_UhpB-NarQ-NarX-like"/>
    <property type="match status" value="1"/>
</dbReference>
<dbReference type="InterPro" id="IPR003018">
    <property type="entry name" value="GAF"/>
</dbReference>
<organism evidence="6 7">
    <name type="scientific">Crossiella equi</name>
    <dbReference type="NCBI Taxonomy" id="130796"/>
    <lineage>
        <taxon>Bacteria</taxon>
        <taxon>Bacillati</taxon>
        <taxon>Actinomycetota</taxon>
        <taxon>Actinomycetes</taxon>
        <taxon>Pseudonocardiales</taxon>
        <taxon>Pseudonocardiaceae</taxon>
        <taxon>Crossiella</taxon>
    </lineage>
</organism>
<dbReference type="SUPFAM" id="SSF55874">
    <property type="entry name" value="ATPase domain of HSP90 chaperone/DNA topoisomerase II/histidine kinase"/>
    <property type="match status" value="1"/>
</dbReference>
<dbReference type="Gene3D" id="1.20.5.1930">
    <property type="match status" value="1"/>
</dbReference>
<dbReference type="InterPro" id="IPR029016">
    <property type="entry name" value="GAF-like_dom_sf"/>
</dbReference>
<feature type="domain" description="GAF" evidence="4">
    <location>
        <begin position="229"/>
        <end position="378"/>
    </location>
</feature>
<keyword evidence="2 6" id="KW-0418">Kinase</keyword>
<gene>
    <name evidence="6" type="ORF">JOF53_008352</name>
</gene>
<name>A0ABS5ASD9_9PSEU</name>
<evidence type="ECO:0000313" key="7">
    <source>
        <dbReference type="Proteomes" id="UP001519363"/>
    </source>
</evidence>
<evidence type="ECO:0000256" key="1">
    <source>
        <dbReference type="ARBA" id="ARBA00022679"/>
    </source>
</evidence>
<dbReference type="Pfam" id="PF01590">
    <property type="entry name" value="GAF"/>
    <property type="match status" value="1"/>
</dbReference>
<keyword evidence="3" id="KW-0902">Two-component regulatory system</keyword>
<dbReference type="Pfam" id="PF02518">
    <property type="entry name" value="HATPase_c"/>
    <property type="match status" value="1"/>
</dbReference>
<evidence type="ECO:0000259" key="5">
    <source>
        <dbReference type="SMART" id="SM00387"/>
    </source>
</evidence>
<dbReference type="SUPFAM" id="SSF55781">
    <property type="entry name" value="GAF domain-like"/>
    <property type="match status" value="2"/>
</dbReference>
<evidence type="ECO:0000256" key="3">
    <source>
        <dbReference type="ARBA" id="ARBA00023012"/>
    </source>
</evidence>
<dbReference type="PANTHER" id="PTHR24421">
    <property type="entry name" value="NITRATE/NITRITE SENSOR PROTEIN NARX-RELATED"/>
    <property type="match status" value="1"/>
</dbReference>
<proteinExistence type="predicted"/>
<dbReference type="SMART" id="SM00387">
    <property type="entry name" value="HATPase_c"/>
    <property type="match status" value="1"/>
</dbReference>
<dbReference type="InterPro" id="IPR050482">
    <property type="entry name" value="Sensor_HK_TwoCompSys"/>
</dbReference>
<evidence type="ECO:0000259" key="4">
    <source>
        <dbReference type="SMART" id="SM00065"/>
    </source>
</evidence>
<dbReference type="PANTHER" id="PTHR24421:SF56">
    <property type="entry name" value="OXYGEN SENSOR HISTIDINE KINASE RESPONSE REGULATOR DOST"/>
    <property type="match status" value="1"/>
</dbReference>
<dbReference type="Gene3D" id="3.30.565.10">
    <property type="entry name" value="Histidine kinase-like ATPase, C-terminal domain"/>
    <property type="match status" value="1"/>
</dbReference>
<dbReference type="Pfam" id="PF07730">
    <property type="entry name" value="HisKA_3"/>
    <property type="match status" value="1"/>
</dbReference>
<dbReference type="RefSeq" id="WP_209707760.1">
    <property type="nucleotide sequence ID" value="NZ_JAGIOO010000001.1"/>
</dbReference>
<dbReference type="EMBL" id="JAGIOO010000001">
    <property type="protein sequence ID" value="MBP2479480.1"/>
    <property type="molecule type" value="Genomic_DNA"/>
</dbReference>
<feature type="domain" description="GAF" evidence="4">
    <location>
        <begin position="61"/>
        <end position="208"/>
    </location>
</feature>
<dbReference type="InterPro" id="IPR036890">
    <property type="entry name" value="HATPase_C_sf"/>
</dbReference>
<accession>A0ABS5ASD9</accession>
<evidence type="ECO:0000313" key="6">
    <source>
        <dbReference type="EMBL" id="MBP2479480.1"/>
    </source>
</evidence>
<feature type="domain" description="Histidine kinase/HSP90-like ATPase" evidence="5">
    <location>
        <begin position="490"/>
        <end position="579"/>
    </location>
</feature>
<dbReference type="SMART" id="SM00065">
    <property type="entry name" value="GAF"/>
    <property type="match status" value="2"/>
</dbReference>
<reference evidence="6 7" key="1">
    <citation type="submission" date="2021-03" db="EMBL/GenBank/DDBJ databases">
        <title>Sequencing the genomes of 1000 actinobacteria strains.</title>
        <authorList>
            <person name="Klenk H.-P."/>
        </authorList>
    </citation>
    <scope>NUCLEOTIDE SEQUENCE [LARGE SCALE GENOMIC DNA]</scope>
    <source>
        <strain evidence="6 7">DSM 44580</strain>
    </source>
</reference>
<dbReference type="InterPro" id="IPR003594">
    <property type="entry name" value="HATPase_dom"/>
</dbReference>
<dbReference type="InterPro" id="IPR011712">
    <property type="entry name" value="Sig_transdc_His_kin_sub3_dim/P"/>
</dbReference>
<keyword evidence="7" id="KW-1185">Reference proteome</keyword>
<dbReference type="Proteomes" id="UP001519363">
    <property type="component" value="Unassembled WGS sequence"/>
</dbReference>
<evidence type="ECO:0000256" key="2">
    <source>
        <dbReference type="ARBA" id="ARBA00022777"/>
    </source>
</evidence>
<dbReference type="Gene3D" id="3.30.450.40">
    <property type="match status" value="2"/>
</dbReference>
<protein>
    <submittedName>
        <fullName evidence="6">Signal transduction histidine kinase</fullName>
    </submittedName>
</protein>
<keyword evidence="1" id="KW-0808">Transferase</keyword>
<dbReference type="GO" id="GO:0016301">
    <property type="term" value="F:kinase activity"/>
    <property type="evidence" value="ECO:0007669"/>
    <property type="project" value="UniProtKB-KW"/>
</dbReference>
<comment type="caution">
    <text evidence="6">The sequence shown here is derived from an EMBL/GenBank/DDBJ whole genome shotgun (WGS) entry which is preliminary data.</text>
</comment>